<keyword evidence="3" id="KW-1185">Reference proteome</keyword>
<keyword evidence="1" id="KW-0732">Signal</keyword>
<organism evidence="2 3">
    <name type="scientific">Pristionchus entomophagus</name>
    <dbReference type="NCBI Taxonomy" id="358040"/>
    <lineage>
        <taxon>Eukaryota</taxon>
        <taxon>Metazoa</taxon>
        <taxon>Ecdysozoa</taxon>
        <taxon>Nematoda</taxon>
        <taxon>Chromadorea</taxon>
        <taxon>Rhabditida</taxon>
        <taxon>Rhabditina</taxon>
        <taxon>Diplogasteromorpha</taxon>
        <taxon>Diplogasteroidea</taxon>
        <taxon>Neodiplogasteridae</taxon>
        <taxon>Pristionchus</taxon>
    </lineage>
</organism>
<comment type="caution">
    <text evidence="2">The sequence shown here is derived from an EMBL/GenBank/DDBJ whole genome shotgun (WGS) entry which is preliminary data.</text>
</comment>
<evidence type="ECO:0000256" key="1">
    <source>
        <dbReference type="SAM" id="SignalP"/>
    </source>
</evidence>
<dbReference type="AlphaFoldDB" id="A0AAV5TJU0"/>
<feature type="chain" id="PRO_5043585382" evidence="1">
    <location>
        <begin position="18"/>
        <end position="93"/>
    </location>
</feature>
<protein>
    <submittedName>
        <fullName evidence="2">Uncharacterized protein</fullName>
    </submittedName>
</protein>
<feature type="non-terminal residue" evidence="2">
    <location>
        <position position="93"/>
    </location>
</feature>
<dbReference type="EMBL" id="BTSX01000004">
    <property type="protein sequence ID" value="GMS94589.1"/>
    <property type="molecule type" value="Genomic_DNA"/>
</dbReference>
<evidence type="ECO:0000313" key="3">
    <source>
        <dbReference type="Proteomes" id="UP001432027"/>
    </source>
</evidence>
<evidence type="ECO:0000313" key="2">
    <source>
        <dbReference type="EMBL" id="GMS94589.1"/>
    </source>
</evidence>
<name>A0AAV5TJU0_9BILA</name>
<dbReference type="Proteomes" id="UP001432027">
    <property type="component" value="Unassembled WGS sequence"/>
</dbReference>
<sequence length="93" mass="10480">MIGRTIVFLLLVFFSEARVNFNHSQIYDEFDFKGQTTVAFDGLCKDTCRIYASITQESKKFASNILIQTSKGFISVADVAAASILQRIRSCSW</sequence>
<gene>
    <name evidence="2" type="ORF">PENTCL1PPCAC_16764</name>
</gene>
<reference evidence="2" key="1">
    <citation type="submission" date="2023-10" db="EMBL/GenBank/DDBJ databases">
        <title>Genome assembly of Pristionchus species.</title>
        <authorList>
            <person name="Yoshida K."/>
            <person name="Sommer R.J."/>
        </authorList>
    </citation>
    <scope>NUCLEOTIDE SEQUENCE</scope>
    <source>
        <strain evidence="2">RS0144</strain>
    </source>
</reference>
<accession>A0AAV5TJU0</accession>
<feature type="signal peptide" evidence="1">
    <location>
        <begin position="1"/>
        <end position="17"/>
    </location>
</feature>
<proteinExistence type="predicted"/>